<protein>
    <submittedName>
        <fullName evidence="1">Uncharacterized protein</fullName>
    </submittedName>
</protein>
<keyword evidence="2" id="KW-1185">Reference proteome</keyword>
<dbReference type="EMBL" id="JAYKXN010000006">
    <property type="protein sequence ID" value="KAK7278766.1"/>
    <property type="molecule type" value="Genomic_DNA"/>
</dbReference>
<evidence type="ECO:0000313" key="1">
    <source>
        <dbReference type="EMBL" id="KAK7278766.1"/>
    </source>
</evidence>
<proteinExistence type="predicted"/>
<dbReference type="Proteomes" id="UP001359559">
    <property type="component" value="Unassembled WGS sequence"/>
</dbReference>
<name>A0AAN9FPJ0_CLITE</name>
<evidence type="ECO:0000313" key="2">
    <source>
        <dbReference type="Proteomes" id="UP001359559"/>
    </source>
</evidence>
<comment type="caution">
    <text evidence="1">The sequence shown here is derived from an EMBL/GenBank/DDBJ whole genome shotgun (WGS) entry which is preliminary data.</text>
</comment>
<dbReference type="PANTHER" id="PTHR33264:SF8">
    <property type="entry name" value="EXPRESSED PROTEIN"/>
    <property type="match status" value="1"/>
</dbReference>
<organism evidence="1 2">
    <name type="scientific">Clitoria ternatea</name>
    <name type="common">Butterfly pea</name>
    <dbReference type="NCBI Taxonomy" id="43366"/>
    <lineage>
        <taxon>Eukaryota</taxon>
        <taxon>Viridiplantae</taxon>
        <taxon>Streptophyta</taxon>
        <taxon>Embryophyta</taxon>
        <taxon>Tracheophyta</taxon>
        <taxon>Spermatophyta</taxon>
        <taxon>Magnoliopsida</taxon>
        <taxon>eudicotyledons</taxon>
        <taxon>Gunneridae</taxon>
        <taxon>Pentapetalae</taxon>
        <taxon>rosids</taxon>
        <taxon>fabids</taxon>
        <taxon>Fabales</taxon>
        <taxon>Fabaceae</taxon>
        <taxon>Papilionoideae</taxon>
        <taxon>50 kb inversion clade</taxon>
        <taxon>NPAAA clade</taxon>
        <taxon>indigoferoid/millettioid clade</taxon>
        <taxon>Phaseoleae</taxon>
        <taxon>Clitoria</taxon>
    </lineage>
</organism>
<sequence length="177" mass="19882">MSQNVTIRPSASSMNRRQSLLHEHHGYRNAGTRLGEAVGGATAVCCCAPCGVVNFVYLAVCKVPLRLCLKALRRKRHRKLHSSESFPLSHRRCSCGCCDDIVGVRVYPMCSDDDDDVAVLKAVVHMEDKEVVELEKEMWDRFYSTGFWRSPSQKDQNFSSPRIVNSFSAPNFQVLTA</sequence>
<dbReference type="PANTHER" id="PTHR33264">
    <property type="entry name" value="EXPRESSED PROTEIN"/>
    <property type="match status" value="1"/>
</dbReference>
<gene>
    <name evidence="1" type="ORF">RJT34_23802</name>
</gene>
<reference evidence="1 2" key="1">
    <citation type="submission" date="2024-01" db="EMBL/GenBank/DDBJ databases">
        <title>The genomes of 5 underutilized Papilionoideae crops provide insights into root nodulation and disease resistance.</title>
        <authorList>
            <person name="Yuan L."/>
        </authorList>
    </citation>
    <scope>NUCLEOTIDE SEQUENCE [LARGE SCALE GENOMIC DNA]</scope>
    <source>
        <strain evidence="1">LY-2023</strain>
        <tissue evidence="1">Leaf</tissue>
    </source>
</reference>
<accession>A0AAN9FPJ0</accession>
<dbReference type="AlphaFoldDB" id="A0AAN9FPJ0"/>